<name>A0AAU9UZE9_EUPED</name>
<comment type="caution">
    <text evidence="2">The sequence shown here is derived from an EMBL/GenBank/DDBJ whole genome shotgun (WGS) entry which is preliminary data.</text>
</comment>
<accession>A0AAU9UZE9</accession>
<dbReference type="EMBL" id="CAKOGL010000026">
    <property type="protein sequence ID" value="CAH2103207.1"/>
    <property type="molecule type" value="Genomic_DNA"/>
</dbReference>
<proteinExistence type="predicted"/>
<evidence type="ECO:0000256" key="1">
    <source>
        <dbReference type="SAM" id="MobiDB-lite"/>
    </source>
</evidence>
<dbReference type="AlphaFoldDB" id="A0AAU9UZE9"/>
<dbReference type="Proteomes" id="UP001153954">
    <property type="component" value="Unassembled WGS sequence"/>
</dbReference>
<gene>
    <name evidence="2" type="ORF">EEDITHA_LOCUS17750</name>
</gene>
<feature type="compositionally biased region" description="Acidic residues" evidence="1">
    <location>
        <begin position="65"/>
        <end position="76"/>
    </location>
</feature>
<protein>
    <submittedName>
        <fullName evidence="2">Uncharacterized protein</fullName>
    </submittedName>
</protein>
<sequence>MIGADDYSQTNAQLADKVYAMDNFETNRSDTTMMECNTDGGADDDGSSGGGFTGGPWVNPYVGSCDEEEDDDDEEKIEWNSPPPSPYAAQSNGISGDDKILEEDNINDIIYGVDNIDMDIPNDVQSNDYEVHYIGLYKFVYMMPKSRLEEATDNTMQVPITTDDTTTAL</sequence>
<feature type="region of interest" description="Disordered" evidence="1">
    <location>
        <begin position="30"/>
        <end position="99"/>
    </location>
</feature>
<reference evidence="2" key="1">
    <citation type="submission" date="2022-03" db="EMBL/GenBank/DDBJ databases">
        <authorList>
            <person name="Tunstrom K."/>
        </authorList>
    </citation>
    <scope>NUCLEOTIDE SEQUENCE</scope>
</reference>
<keyword evidence="3" id="KW-1185">Reference proteome</keyword>
<organism evidence="2 3">
    <name type="scientific">Euphydryas editha</name>
    <name type="common">Edith's checkerspot</name>
    <dbReference type="NCBI Taxonomy" id="104508"/>
    <lineage>
        <taxon>Eukaryota</taxon>
        <taxon>Metazoa</taxon>
        <taxon>Ecdysozoa</taxon>
        <taxon>Arthropoda</taxon>
        <taxon>Hexapoda</taxon>
        <taxon>Insecta</taxon>
        <taxon>Pterygota</taxon>
        <taxon>Neoptera</taxon>
        <taxon>Endopterygota</taxon>
        <taxon>Lepidoptera</taxon>
        <taxon>Glossata</taxon>
        <taxon>Ditrysia</taxon>
        <taxon>Papilionoidea</taxon>
        <taxon>Nymphalidae</taxon>
        <taxon>Nymphalinae</taxon>
        <taxon>Euphydryas</taxon>
    </lineage>
</organism>
<evidence type="ECO:0000313" key="3">
    <source>
        <dbReference type="Proteomes" id="UP001153954"/>
    </source>
</evidence>
<evidence type="ECO:0000313" key="2">
    <source>
        <dbReference type="EMBL" id="CAH2103207.1"/>
    </source>
</evidence>